<feature type="chain" id="PRO_5009255982" description="Lipoprotein" evidence="1">
    <location>
        <begin position="21"/>
        <end position="84"/>
    </location>
</feature>
<gene>
    <name evidence="2" type="ORF">SAMN05216490_0423</name>
</gene>
<keyword evidence="1" id="KW-0732">Signal</keyword>
<name>A0A1H1NY80_MUCMA</name>
<sequence length="84" mass="9280">MKKLNLLVSGLLLISISACTKNNSVSPATHSKTNTTGINDKLKDTIDVRSPLLKKDTIDLHNLRLKDTIDIKLKSPLLKKDTID</sequence>
<dbReference type="RefSeq" id="WP_091368511.1">
    <property type="nucleotide sequence ID" value="NZ_LT629740.1"/>
</dbReference>
<organism evidence="2 3">
    <name type="scientific">Mucilaginibacter mallensis</name>
    <dbReference type="NCBI Taxonomy" id="652787"/>
    <lineage>
        <taxon>Bacteria</taxon>
        <taxon>Pseudomonadati</taxon>
        <taxon>Bacteroidota</taxon>
        <taxon>Sphingobacteriia</taxon>
        <taxon>Sphingobacteriales</taxon>
        <taxon>Sphingobacteriaceae</taxon>
        <taxon>Mucilaginibacter</taxon>
    </lineage>
</organism>
<protein>
    <recommendedName>
        <fullName evidence="4">Lipoprotein</fullName>
    </recommendedName>
</protein>
<dbReference type="PROSITE" id="PS51257">
    <property type="entry name" value="PROKAR_LIPOPROTEIN"/>
    <property type="match status" value="1"/>
</dbReference>
<dbReference type="AlphaFoldDB" id="A0A1H1NY80"/>
<accession>A0A1H1NY80</accession>
<proteinExistence type="predicted"/>
<dbReference type="EMBL" id="LT629740">
    <property type="protein sequence ID" value="SDS03894.1"/>
    <property type="molecule type" value="Genomic_DNA"/>
</dbReference>
<evidence type="ECO:0000313" key="2">
    <source>
        <dbReference type="EMBL" id="SDS03894.1"/>
    </source>
</evidence>
<reference evidence="2 3" key="1">
    <citation type="submission" date="2016-10" db="EMBL/GenBank/DDBJ databases">
        <authorList>
            <person name="de Groot N.N."/>
        </authorList>
    </citation>
    <scope>NUCLEOTIDE SEQUENCE [LARGE SCALE GENOMIC DNA]</scope>
    <source>
        <strain evidence="2 3">MP1X4</strain>
    </source>
</reference>
<feature type="signal peptide" evidence="1">
    <location>
        <begin position="1"/>
        <end position="20"/>
    </location>
</feature>
<evidence type="ECO:0000313" key="3">
    <source>
        <dbReference type="Proteomes" id="UP000199679"/>
    </source>
</evidence>
<evidence type="ECO:0008006" key="4">
    <source>
        <dbReference type="Google" id="ProtNLM"/>
    </source>
</evidence>
<evidence type="ECO:0000256" key="1">
    <source>
        <dbReference type="SAM" id="SignalP"/>
    </source>
</evidence>
<dbReference type="Proteomes" id="UP000199679">
    <property type="component" value="Chromosome I"/>
</dbReference>
<dbReference type="STRING" id="652787.SAMN05216490_0423"/>
<keyword evidence="3" id="KW-1185">Reference proteome</keyword>